<reference evidence="2 3" key="1">
    <citation type="submission" date="2018-12" db="EMBL/GenBank/DDBJ databases">
        <title>Croceicoccus ponticola sp. nov., a lipolytic bacterium isolated from seawater.</title>
        <authorList>
            <person name="Yoon J.-H."/>
        </authorList>
    </citation>
    <scope>NUCLEOTIDE SEQUENCE [LARGE SCALE GENOMIC DNA]</scope>
    <source>
        <strain evidence="2 3">GM-16</strain>
    </source>
</reference>
<feature type="compositionally biased region" description="Low complexity" evidence="1">
    <location>
        <begin position="144"/>
        <end position="153"/>
    </location>
</feature>
<dbReference type="AlphaFoldDB" id="A0A437H279"/>
<evidence type="ECO:0000313" key="2">
    <source>
        <dbReference type="EMBL" id="RVQ69699.1"/>
    </source>
</evidence>
<evidence type="ECO:0000256" key="1">
    <source>
        <dbReference type="SAM" id="MobiDB-lite"/>
    </source>
</evidence>
<keyword evidence="3" id="KW-1185">Reference proteome</keyword>
<feature type="region of interest" description="Disordered" evidence="1">
    <location>
        <begin position="139"/>
        <end position="162"/>
    </location>
</feature>
<dbReference type="Proteomes" id="UP000283003">
    <property type="component" value="Unassembled WGS sequence"/>
</dbReference>
<comment type="caution">
    <text evidence="2">The sequence shown here is derived from an EMBL/GenBank/DDBJ whole genome shotgun (WGS) entry which is preliminary data.</text>
</comment>
<evidence type="ECO:0000313" key="3">
    <source>
        <dbReference type="Proteomes" id="UP000283003"/>
    </source>
</evidence>
<protein>
    <submittedName>
        <fullName evidence="2">Uncharacterized protein</fullName>
    </submittedName>
</protein>
<dbReference type="RefSeq" id="WP_127611886.1">
    <property type="nucleotide sequence ID" value="NZ_RXOL01000001.1"/>
</dbReference>
<accession>A0A437H279</accession>
<sequence length="162" mass="18360">MAQGRSPNGERVAEDWRTKFLETLSRTSNVSAAARAAKIDASHVYRIRRTDPAFASAWFDALCDGYDMLEMELLRRLRLGDCENPGTKRKRKYDNATSFRLLTAHRDSVSRMRASQQHMNEEDIIASINAKLDLMRERMREAATADTPALPAPDETDRGNEA</sequence>
<dbReference type="EMBL" id="RXOL01000001">
    <property type="protein sequence ID" value="RVQ69699.1"/>
    <property type="molecule type" value="Genomic_DNA"/>
</dbReference>
<organism evidence="2 3">
    <name type="scientific">Croceicoccus ponticola</name>
    <dbReference type="NCBI Taxonomy" id="2217664"/>
    <lineage>
        <taxon>Bacteria</taxon>
        <taxon>Pseudomonadati</taxon>
        <taxon>Pseudomonadota</taxon>
        <taxon>Alphaproteobacteria</taxon>
        <taxon>Sphingomonadales</taxon>
        <taxon>Erythrobacteraceae</taxon>
        <taxon>Croceicoccus</taxon>
    </lineage>
</organism>
<dbReference type="OrthoDB" id="8480631at2"/>
<name>A0A437H279_9SPHN</name>
<gene>
    <name evidence="2" type="ORF">EKN06_05960</name>
</gene>
<proteinExistence type="predicted"/>